<dbReference type="AlphaFoldDB" id="A0A427YCE3"/>
<feature type="compositionally biased region" description="Basic and acidic residues" evidence="1">
    <location>
        <begin position="455"/>
        <end position="475"/>
    </location>
</feature>
<reference evidence="2 3" key="1">
    <citation type="submission" date="2018-11" db="EMBL/GenBank/DDBJ databases">
        <title>Genome sequence of Saitozyma podzolica DSM 27192.</title>
        <authorList>
            <person name="Aliyu H."/>
            <person name="Gorte O."/>
            <person name="Ochsenreither K."/>
        </authorList>
    </citation>
    <scope>NUCLEOTIDE SEQUENCE [LARGE SCALE GENOMIC DNA]</scope>
    <source>
        <strain evidence="2 3">DSM 27192</strain>
    </source>
</reference>
<evidence type="ECO:0000313" key="3">
    <source>
        <dbReference type="Proteomes" id="UP000279259"/>
    </source>
</evidence>
<proteinExistence type="predicted"/>
<feature type="region of interest" description="Disordered" evidence="1">
    <location>
        <begin position="358"/>
        <end position="558"/>
    </location>
</feature>
<feature type="region of interest" description="Disordered" evidence="1">
    <location>
        <begin position="317"/>
        <end position="338"/>
    </location>
</feature>
<feature type="compositionally biased region" description="Polar residues" evidence="1">
    <location>
        <begin position="322"/>
        <end position="332"/>
    </location>
</feature>
<evidence type="ECO:0000256" key="1">
    <source>
        <dbReference type="SAM" id="MobiDB-lite"/>
    </source>
</evidence>
<gene>
    <name evidence="2" type="ORF">EHS25_002964</name>
</gene>
<comment type="caution">
    <text evidence="2">The sequence shown here is derived from an EMBL/GenBank/DDBJ whole genome shotgun (WGS) entry which is preliminary data.</text>
</comment>
<feature type="region of interest" description="Disordered" evidence="1">
    <location>
        <begin position="61"/>
        <end position="116"/>
    </location>
</feature>
<feature type="region of interest" description="Disordered" evidence="1">
    <location>
        <begin position="159"/>
        <end position="192"/>
    </location>
</feature>
<name>A0A427YCE3_9TREE</name>
<protein>
    <submittedName>
        <fullName evidence="2">Uncharacterized protein</fullName>
    </submittedName>
</protein>
<accession>A0A427YCE3</accession>
<organism evidence="2 3">
    <name type="scientific">Saitozyma podzolica</name>
    <dbReference type="NCBI Taxonomy" id="1890683"/>
    <lineage>
        <taxon>Eukaryota</taxon>
        <taxon>Fungi</taxon>
        <taxon>Dikarya</taxon>
        <taxon>Basidiomycota</taxon>
        <taxon>Agaricomycotina</taxon>
        <taxon>Tremellomycetes</taxon>
        <taxon>Tremellales</taxon>
        <taxon>Trimorphomycetaceae</taxon>
        <taxon>Saitozyma</taxon>
    </lineage>
</organism>
<feature type="compositionally biased region" description="Polar residues" evidence="1">
    <location>
        <begin position="67"/>
        <end position="94"/>
    </location>
</feature>
<feature type="region of interest" description="Disordered" evidence="1">
    <location>
        <begin position="250"/>
        <end position="295"/>
    </location>
</feature>
<dbReference type="OrthoDB" id="10524592at2759"/>
<keyword evidence="3" id="KW-1185">Reference proteome</keyword>
<dbReference type="EMBL" id="RSCD01000016">
    <property type="protein sequence ID" value="RSH88736.1"/>
    <property type="molecule type" value="Genomic_DNA"/>
</dbReference>
<feature type="compositionally biased region" description="Low complexity" evidence="1">
    <location>
        <begin position="264"/>
        <end position="289"/>
    </location>
</feature>
<feature type="compositionally biased region" description="Gly residues" evidence="1">
    <location>
        <begin position="656"/>
        <end position="666"/>
    </location>
</feature>
<sequence length="712" mass="77175">MHRGQEVFTQAGLALPLDQCEHPEHRKNRTIWPEEDASAQRIEETEHLLVNCRGAQIEIDQYRSRTRQTSTNPTLSSDSTPETQPSISPNSSPLETCRPGGFSRLTSPTESQAPEPPINLLELSQTSSLAAFPSTQHTPFTTIAINANTVGASIRSSSLTQTTDISSRADSPVSPCSPETPHTPIPIFTYDTPPRQPITTPVKDPTAMLSSNSQSYDSIPLSDSHTPTVDGGGLGSPWMKVNLEDLGPRIDTPSQEQGMKGRTAETGTTRAKTATTATTETVETAATTKTTEKTAESLQGLDPLAGKGSAEDMDLDDYLEFSSPTPTEANGSAHGGSTQGICYRAEHRDRLAVDDVAEHHSDCHEPGGLEAATEEQLAEELSGSVQSPRHQSQPAPDSEPERAGGQDGVGTSVIREQTSELDDDLLDELLEDVEMEEASRACRSATAEEVDDDKEMERPVQGDEEAGRVWVKHDEEDQTSLGGGDICSPTGCDFQAQEDGPSSGNNGGTLVKAGPPQVTIPFTPSPSIRSDDAPRSPDSQKTSRRLNRQSALKVRPSKYQMKIRGKPYKAAVDRAVLSALKRSVLHERSATASERARRAEEVMRREVAERQVRHVEREKAGWGRERAMLIGEIKRLRGWELSEPTEGAEEHDGAGDGDGGTDGEVGTGLKRTKTRRHTVGDIPPFKPFVPTQTRIIDIRADAGASKSRRKQR</sequence>
<feature type="compositionally biased region" description="Acidic residues" evidence="1">
    <location>
        <begin position="419"/>
        <end position="436"/>
    </location>
</feature>
<evidence type="ECO:0000313" key="2">
    <source>
        <dbReference type="EMBL" id="RSH88736.1"/>
    </source>
</evidence>
<feature type="compositionally biased region" description="Basic and acidic residues" evidence="1">
    <location>
        <begin position="358"/>
        <end position="367"/>
    </location>
</feature>
<feature type="compositionally biased region" description="Polar residues" evidence="1">
    <location>
        <begin position="159"/>
        <end position="169"/>
    </location>
</feature>
<feature type="compositionally biased region" description="Polar residues" evidence="1">
    <location>
        <begin position="383"/>
        <end position="395"/>
    </location>
</feature>
<dbReference type="Proteomes" id="UP000279259">
    <property type="component" value="Unassembled WGS sequence"/>
</dbReference>
<feature type="region of interest" description="Disordered" evidence="1">
    <location>
        <begin position="1"/>
        <end position="21"/>
    </location>
</feature>
<feature type="region of interest" description="Disordered" evidence="1">
    <location>
        <begin position="643"/>
        <end position="712"/>
    </location>
</feature>